<dbReference type="AlphaFoldDB" id="A0A4R6JT76"/>
<dbReference type="Pfam" id="PF01978">
    <property type="entry name" value="TrmB"/>
    <property type="match status" value="1"/>
</dbReference>
<dbReference type="GO" id="GO:0004386">
    <property type="term" value="F:helicase activity"/>
    <property type="evidence" value="ECO:0007669"/>
    <property type="project" value="UniProtKB-KW"/>
</dbReference>
<dbReference type="InterPro" id="IPR036390">
    <property type="entry name" value="WH_DNA-bd_sf"/>
</dbReference>
<dbReference type="PANTHER" id="PTHR30595">
    <property type="entry name" value="GLPR-RELATED TRANSCRIPTIONAL REPRESSOR"/>
    <property type="match status" value="1"/>
</dbReference>
<dbReference type="SUPFAM" id="SSF46785">
    <property type="entry name" value="Winged helix' DNA-binding domain"/>
    <property type="match status" value="1"/>
</dbReference>
<dbReference type="InterPro" id="IPR007421">
    <property type="entry name" value="Schlafen_AlbA_2_dom"/>
</dbReference>
<evidence type="ECO:0000313" key="5">
    <source>
        <dbReference type="Proteomes" id="UP000294901"/>
    </source>
</evidence>
<name>A0A4R6JT76_9ACTN</name>
<keyword evidence="4" id="KW-0067">ATP-binding</keyword>
<organism evidence="4 5">
    <name type="scientific">Paractinoplanes brasiliensis</name>
    <dbReference type="NCBI Taxonomy" id="52695"/>
    <lineage>
        <taxon>Bacteria</taxon>
        <taxon>Bacillati</taxon>
        <taxon>Actinomycetota</taxon>
        <taxon>Actinomycetes</taxon>
        <taxon>Micromonosporales</taxon>
        <taxon>Micromonosporaceae</taxon>
        <taxon>Paractinoplanes</taxon>
    </lineage>
</organism>
<dbReference type="PANTHER" id="PTHR30595:SF6">
    <property type="entry name" value="SCHLAFEN ALBA-2 DOMAIN-CONTAINING PROTEIN"/>
    <property type="match status" value="1"/>
</dbReference>
<dbReference type="Proteomes" id="UP000294901">
    <property type="component" value="Unassembled WGS sequence"/>
</dbReference>
<dbReference type="InterPro" id="IPR002831">
    <property type="entry name" value="Tscrpt_reg_TrmB_N"/>
</dbReference>
<feature type="region of interest" description="Disordered" evidence="1">
    <location>
        <begin position="461"/>
        <end position="482"/>
    </location>
</feature>
<evidence type="ECO:0000259" key="3">
    <source>
        <dbReference type="Pfam" id="PF04326"/>
    </source>
</evidence>
<comment type="caution">
    <text evidence="4">The sequence shown here is derived from an EMBL/GenBank/DDBJ whole genome shotgun (WGS) entry which is preliminary data.</text>
</comment>
<accession>A0A4R6JT76</accession>
<dbReference type="InterPro" id="IPR036388">
    <property type="entry name" value="WH-like_DNA-bd_sf"/>
</dbReference>
<keyword evidence="4" id="KW-0547">Nucleotide-binding</keyword>
<dbReference type="RefSeq" id="WP_203720657.1">
    <property type="nucleotide sequence ID" value="NZ_BOMD01000054.1"/>
</dbReference>
<dbReference type="Pfam" id="PF13749">
    <property type="entry name" value="HATPase_c_4"/>
    <property type="match status" value="1"/>
</dbReference>
<feature type="domain" description="Transcription regulator TrmB N-terminal" evidence="2">
    <location>
        <begin position="417"/>
        <end position="475"/>
    </location>
</feature>
<dbReference type="Gene3D" id="3.30.565.60">
    <property type="match status" value="1"/>
</dbReference>
<evidence type="ECO:0000313" key="4">
    <source>
        <dbReference type="EMBL" id="TDO39699.1"/>
    </source>
</evidence>
<dbReference type="Gene3D" id="3.30.950.30">
    <property type="entry name" value="Schlafen, AAA domain"/>
    <property type="match status" value="1"/>
</dbReference>
<dbReference type="InterPro" id="IPR038461">
    <property type="entry name" value="Schlafen_AlbA_2_dom_sf"/>
</dbReference>
<dbReference type="EMBL" id="SNWR01000001">
    <property type="protein sequence ID" value="TDO39699.1"/>
    <property type="molecule type" value="Genomic_DNA"/>
</dbReference>
<evidence type="ECO:0000259" key="2">
    <source>
        <dbReference type="Pfam" id="PF01978"/>
    </source>
</evidence>
<sequence>MPQDLEDLVSALRASGGDTTAVEVKAAAGGLPTSLTSSLSALANLAGGGTIILGLDERAGFRPVYLADPQALKQGLAAKARAFTPPVRLSIDDGTVDEQPVIVARVHECDPSAKPCRVTATGAAYIRGYDGDFLLSDLEVQGFLTARRPPLFDRRPVDGAGPDDLDPDLVASYLATVRERDGTGLGRFTDDGELLRRAGVTVSEGQPTVAGLLALGVHPQQFFPRYVIQAAAEPLPQDSPAVRARNQITITGPIPRMLDAALDWARRTFDTKIVERADGSVTDEPAYPLLAFREIIANALIHRDLDDWSQAFAVEVRLRRDRLVVTNPGGLYGITVDRLGNDAVTSARNGLLVGICQHVRSASSGGRVIEALASGIPTITQALSNHGLPPAQFIDANIRFTVLLRSSASATNPAPTLNTTELRVYDALAPGPQTVAELQTTLSLTGPNIRKALRSLRNRGLVHQNGGRGRPTTYRRTTATTR</sequence>
<keyword evidence="5" id="KW-1185">Reference proteome</keyword>
<dbReference type="Gene3D" id="1.10.10.10">
    <property type="entry name" value="Winged helix-like DNA-binding domain superfamily/Winged helix DNA-binding domain"/>
    <property type="match status" value="1"/>
</dbReference>
<feature type="compositionally biased region" description="Low complexity" evidence="1">
    <location>
        <begin position="470"/>
        <end position="482"/>
    </location>
</feature>
<proteinExistence type="predicted"/>
<keyword evidence="4" id="KW-0378">Hydrolase</keyword>
<reference evidence="4 5" key="1">
    <citation type="submission" date="2019-03" db="EMBL/GenBank/DDBJ databases">
        <title>Sequencing the genomes of 1000 actinobacteria strains.</title>
        <authorList>
            <person name="Klenk H.-P."/>
        </authorList>
    </citation>
    <scope>NUCLEOTIDE SEQUENCE [LARGE SCALE GENOMIC DNA]</scope>
    <source>
        <strain evidence="4 5">DSM 43805</strain>
    </source>
</reference>
<feature type="domain" description="Schlafen AlbA-2" evidence="3">
    <location>
        <begin position="20"/>
        <end position="127"/>
    </location>
</feature>
<protein>
    <submittedName>
        <fullName evidence="4">ATP-dependent DNA helicase RecG</fullName>
    </submittedName>
</protein>
<evidence type="ECO:0000256" key="1">
    <source>
        <dbReference type="SAM" id="MobiDB-lite"/>
    </source>
</evidence>
<gene>
    <name evidence="4" type="ORF">C8E87_3397</name>
</gene>
<dbReference type="Pfam" id="PF04326">
    <property type="entry name" value="SLFN_AlbA_2"/>
    <property type="match status" value="1"/>
</dbReference>
<dbReference type="InterPro" id="IPR038475">
    <property type="entry name" value="RecG_C_sf"/>
</dbReference>
<keyword evidence="4" id="KW-0347">Helicase</keyword>